<proteinExistence type="predicted"/>
<gene>
    <name evidence="1" type="ORF">V1286_004779</name>
</gene>
<evidence type="ECO:0000313" key="1">
    <source>
        <dbReference type="EMBL" id="MEH2557250.1"/>
    </source>
</evidence>
<organism evidence="1 2">
    <name type="scientific">Bradyrhizobium algeriense</name>
    <dbReference type="NCBI Taxonomy" id="634784"/>
    <lineage>
        <taxon>Bacteria</taxon>
        <taxon>Pseudomonadati</taxon>
        <taxon>Pseudomonadota</taxon>
        <taxon>Alphaproteobacteria</taxon>
        <taxon>Hyphomicrobiales</taxon>
        <taxon>Nitrobacteraceae</taxon>
        <taxon>Bradyrhizobium</taxon>
    </lineage>
</organism>
<dbReference type="Proteomes" id="UP001364224">
    <property type="component" value="Unassembled WGS sequence"/>
</dbReference>
<comment type="caution">
    <text evidence="1">The sequence shown here is derived from an EMBL/GenBank/DDBJ whole genome shotgun (WGS) entry which is preliminary data.</text>
</comment>
<accession>A0ABU8BFE2</accession>
<name>A0ABU8BFE2_9BRAD</name>
<keyword evidence="2" id="KW-1185">Reference proteome</keyword>
<protein>
    <submittedName>
        <fullName evidence="1">Uncharacterized protein</fullName>
    </submittedName>
</protein>
<sequence length="69" mass="7723">MPDRLTSALLAALNESTEIKESDWRQLERALRGQSDRVDSRPDIEPRTGSENRFAATVCSGMAKVRANF</sequence>
<evidence type="ECO:0000313" key="2">
    <source>
        <dbReference type="Proteomes" id="UP001364224"/>
    </source>
</evidence>
<reference evidence="1 2" key="1">
    <citation type="submission" date="2024-02" db="EMBL/GenBank/DDBJ databases">
        <title>Adaptive strategies in a cosmopolitan and abundant soil bacterium.</title>
        <authorList>
            <person name="Carini P."/>
        </authorList>
    </citation>
    <scope>NUCLEOTIDE SEQUENCE [LARGE SCALE GENOMIC DNA]</scope>
    <source>
        <strain evidence="1 2">AZCC 1608</strain>
    </source>
</reference>
<dbReference type="EMBL" id="JAZHRV010000001">
    <property type="protein sequence ID" value="MEH2557250.1"/>
    <property type="molecule type" value="Genomic_DNA"/>
</dbReference>